<dbReference type="KEGG" id="aau:AAur_pTC10077"/>
<reference evidence="1 2" key="1">
    <citation type="journal article" date="2006" name="PLoS Genet.">
        <title>Secrets of soil survival revealed by the genome sequence of Arthrobacter aurescens TC1.</title>
        <authorList>
            <person name="Mongodin E.F."/>
            <person name="Shapir N."/>
            <person name="Daugherty S.C."/>
            <person name="DeBoy R.T."/>
            <person name="Emerson J.B."/>
            <person name="Shvartzbeyn A."/>
            <person name="Radune D."/>
            <person name="Vamathevan J."/>
            <person name="Riggs F."/>
            <person name="Grinberg V."/>
            <person name="Khouri H."/>
            <person name="Wackett L.P."/>
            <person name="Nelson K.E."/>
            <person name="Sadowsky M.J."/>
        </authorList>
    </citation>
    <scope>NUCLEOTIDE SEQUENCE [LARGE SCALE GENOMIC DNA]</scope>
    <source>
        <strain evidence="1 2">TC1</strain>
    </source>
</reference>
<accession>A1RCI9</accession>
<name>A1RCI9_PAEAT</name>
<proteinExistence type="predicted"/>
<keyword evidence="2" id="KW-1185">Reference proteome</keyword>
<evidence type="ECO:0000313" key="2">
    <source>
        <dbReference type="Proteomes" id="UP000000637"/>
    </source>
</evidence>
<dbReference type="EMBL" id="CP000475">
    <property type="protein sequence ID" value="ABM10451.1"/>
    <property type="molecule type" value="Genomic_DNA"/>
</dbReference>
<keyword evidence="1" id="KW-0614">Plasmid</keyword>
<evidence type="ECO:0000313" key="1">
    <source>
        <dbReference type="EMBL" id="ABM10451.1"/>
    </source>
</evidence>
<dbReference type="AlphaFoldDB" id="A1RCI9"/>
<geneLocation type="plasmid" evidence="1 2">
    <name>pTC1</name>
</geneLocation>
<sequence length="139" mass="15502">MGDALSIAGNFSAVLDPRAQEAAFGAPGEPGDVDRIRHMAERFVSVYGDFMSWAASLRGASVLGEHAREAIRLLASTSNHQVDELRRFVDEFVAECDTLSERLERGETVNIQMRVTLDLDDELMDQYLEELRRAVEDAD</sequence>
<organism evidence="1 2">
    <name type="scientific">Paenarthrobacter aurescens (strain TC1)</name>
    <dbReference type="NCBI Taxonomy" id="290340"/>
    <lineage>
        <taxon>Bacteria</taxon>
        <taxon>Bacillati</taxon>
        <taxon>Actinomycetota</taxon>
        <taxon>Actinomycetes</taxon>
        <taxon>Micrococcales</taxon>
        <taxon>Micrococcaceae</taxon>
        <taxon>Paenarthrobacter</taxon>
    </lineage>
</organism>
<dbReference type="Proteomes" id="UP000000637">
    <property type="component" value="Plasmid pTC1"/>
</dbReference>
<gene>
    <name evidence="1" type="ordered locus">AAur_pTC10077</name>
</gene>
<dbReference type="HOGENOM" id="CLU_1840981_0_0_11"/>
<protein>
    <submittedName>
        <fullName evidence="1">Uncharacterized protein</fullName>
    </submittedName>
</protein>